<name>A0A7T4E125_9BURK</name>
<dbReference type="InterPro" id="IPR018004">
    <property type="entry name" value="KilA/APSES_HTH"/>
</dbReference>
<sequence>MNALIIATTAIRQDEEGRFSLNDLHRAAGGERRHQPSDWVRLQQTQDLIAELGDMIPGIPGIFSRQGLGTYVAKELVYAYAMWISAAFHLRVIRAYDALQSPAVPQDFAAALRLAADQQDEIYRQRQQLLEQQPKVEFAEAVRSTVDGISIRDMAKLLGTGQNRFFRQLRADRVLLEDNKPYQEYLDRGYFRLIEMPWRADDGQVHVSFKTLVTGKGQVWLQRRYAPPAPAQAPACTPNGLAHAAA</sequence>
<organism evidence="2 3">
    <name type="scientific">Achromobacter deleyi</name>
    <dbReference type="NCBI Taxonomy" id="1353891"/>
    <lineage>
        <taxon>Bacteria</taxon>
        <taxon>Pseudomonadati</taxon>
        <taxon>Pseudomonadota</taxon>
        <taxon>Betaproteobacteria</taxon>
        <taxon>Burkholderiales</taxon>
        <taxon>Alcaligenaceae</taxon>
        <taxon>Achromobacter</taxon>
    </lineage>
</organism>
<dbReference type="GO" id="GO:0003677">
    <property type="term" value="F:DNA binding"/>
    <property type="evidence" value="ECO:0007669"/>
    <property type="project" value="InterPro"/>
</dbReference>
<dbReference type="Proteomes" id="UP000595231">
    <property type="component" value="Chromosome"/>
</dbReference>
<accession>A0A7T4E125</accession>
<proteinExistence type="predicted"/>
<protein>
    <submittedName>
        <fullName evidence="2">Phage antirepressor KilAC domain-containing protein</fullName>
    </submittedName>
</protein>
<dbReference type="RefSeq" id="WP_198483311.1">
    <property type="nucleotide sequence ID" value="NZ_CP065997.1"/>
</dbReference>
<evidence type="ECO:0000313" key="3">
    <source>
        <dbReference type="Proteomes" id="UP000595231"/>
    </source>
</evidence>
<dbReference type="InterPro" id="IPR017880">
    <property type="entry name" value="KilA_N"/>
</dbReference>
<evidence type="ECO:0000313" key="2">
    <source>
        <dbReference type="EMBL" id="QQB32812.1"/>
    </source>
</evidence>
<dbReference type="PROSITE" id="PS51301">
    <property type="entry name" value="KILA_N"/>
    <property type="match status" value="1"/>
</dbReference>
<feature type="domain" description="KilA-N" evidence="1">
    <location>
        <begin position="1"/>
        <end position="99"/>
    </location>
</feature>
<dbReference type="InterPro" id="IPR005039">
    <property type="entry name" value="Ant_C"/>
</dbReference>
<dbReference type="SMART" id="SM01252">
    <property type="entry name" value="KilA-N"/>
    <property type="match status" value="1"/>
</dbReference>
<dbReference type="Pfam" id="PF04383">
    <property type="entry name" value="KilA-N"/>
    <property type="match status" value="1"/>
</dbReference>
<reference evidence="2 3" key="1">
    <citation type="submission" date="2020-12" db="EMBL/GenBank/DDBJ databases">
        <title>FDA dAtabase for Regulatory Grade micrObial Sequences (FDA-ARGOS): Supporting development and validation of Infectious Disease Dx tests.</title>
        <authorList>
            <person name="Sproer C."/>
            <person name="Gronow S."/>
            <person name="Severitt S."/>
            <person name="Schroder I."/>
            <person name="Tallon L."/>
            <person name="Sadzewicz L."/>
            <person name="Zhao X."/>
            <person name="Boylan J."/>
            <person name="Ott S."/>
            <person name="Bowen H."/>
            <person name="Vavikolanu K."/>
            <person name="Mehta A."/>
            <person name="Aluvathingal J."/>
            <person name="Nadendla S."/>
            <person name="Lowell S."/>
            <person name="Myers T."/>
            <person name="Yan Y."/>
            <person name="Sichtig H."/>
        </authorList>
    </citation>
    <scope>NUCLEOTIDE SEQUENCE [LARGE SCALE GENOMIC DNA]</scope>
    <source>
        <strain evidence="2 3">FDAARGOS_1050</strain>
    </source>
</reference>
<evidence type="ECO:0000259" key="1">
    <source>
        <dbReference type="PROSITE" id="PS51301"/>
    </source>
</evidence>
<dbReference type="EMBL" id="CP065997">
    <property type="protein sequence ID" value="QQB32812.1"/>
    <property type="molecule type" value="Genomic_DNA"/>
</dbReference>
<dbReference type="AlphaFoldDB" id="A0A7T4E125"/>
<dbReference type="Pfam" id="PF03374">
    <property type="entry name" value="ANT"/>
    <property type="match status" value="1"/>
</dbReference>
<gene>
    <name evidence="2" type="ORF">I6I07_19390</name>
</gene>